<dbReference type="Proteomes" id="UP000050940">
    <property type="component" value="Unassembled WGS sequence"/>
</dbReference>
<accession>A0A0R0E799</accession>
<feature type="chain" id="PRO_5006396852" description="Conjugal transfer protein" evidence="1">
    <location>
        <begin position="38"/>
        <end position="262"/>
    </location>
</feature>
<name>A0A0R0E799_9GAMM</name>
<sequence length="262" mass="28535">MDMENNTAANPRRHAMPLAAALTLGISMVIAAPPARAAGPVVEVGPNLLQSILNQINTLTSQIEAAGEYAQNATRWIATLNEWRDRLAQYQQIVASPLMPTSVNLTVIPEDWNVAERCGVSGLSLGGIMSALNLNLAGDIGEQQKNICMAIQLLENRKYNETVTVVRDTMPQVQGILDKIKQIRLASRKAGTMPESSNNTLQSFAAMDKSFKAWESQIRTYDLQIGTLRNMQQILAGRALKGERNPIGTLVKTATLKAALEL</sequence>
<evidence type="ECO:0000313" key="3">
    <source>
        <dbReference type="Proteomes" id="UP000050940"/>
    </source>
</evidence>
<protein>
    <recommendedName>
        <fullName evidence="4">Conjugal transfer protein</fullName>
    </recommendedName>
</protein>
<gene>
    <name evidence="2" type="ORF">ABB34_06845</name>
</gene>
<keyword evidence="3" id="KW-1185">Reference proteome</keyword>
<evidence type="ECO:0000256" key="1">
    <source>
        <dbReference type="SAM" id="SignalP"/>
    </source>
</evidence>
<dbReference type="AlphaFoldDB" id="A0A0R0E799"/>
<organism evidence="2 3">
    <name type="scientific">Stenotrophomonas daejeonensis</name>
    <dbReference type="NCBI Taxonomy" id="659018"/>
    <lineage>
        <taxon>Bacteria</taxon>
        <taxon>Pseudomonadati</taxon>
        <taxon>Pseudomonadota</taxon>
        <taxon>Gammaproteobacteria</taxon>
        <taxon>Lysobacterales</taxon>
        <taxon>Lysobacteraceae</taxon>
        <taxon>Stenotrophomonas</taxon>
    </lineage>
</organism>
<dbReference type="STRING" id="659018.ABB34_06845"/>
<feature type="signal peptide" evidence="1">
    <location>
        <begin position="1"/>
        <end position="37"/>
    </location>
</feature>
<reference evidence="2 3" key="1">
    <citation type="submission" date="2015-05" db="EMBL/GenBank/DDBJ databases">
        <title>Genome sequencing and analysis of members of genus Stenotrophomonas.</title>
        <authorList>
            <person name="Patil P.P."/>
            <person name="Midha S."/>
            <person name="Patil P.B."/>
        </authorList>
    </citation>
    <scope>NUCLEOTIDE SEQUENCE [LARGE SCALE GENOMIC DNA]</scope>
    <source>
        <strain evidence="2 3">JCM 16244</strain>
    </source>
</reference>
<comment type="caution">
    <text evidence="2">The sequence shown here is derived from an EMBL/GenBank/DDBJ whole genome shotgun (WGS) entry which is preliminary data.</text>
</comment>
<dbReference type="PROSITE" id="PS51318">
    <property type="entry name" value="TAT"/>
    <property type="match status" value="1"/>
</dbReference>
<dbReference type="PATRIC" id="fig|659018.3.peg.1297"/>
<dbReference type="InterPro" id="IPR006311">
    <property type="entry name" value="TAT_signal"/>
</dbReference>
<dbReference type="EMBL" id="LDJP01000037">
    <property type="protein sequence ID" value="KRG86062.1"/>
    <property type="molecule type" value="Genomic_DNA"/>
</dbReference>
<proteinExistence type="predicted"/>
<keyword evidence="1" id="KW-0732">Signal</keyword>
<evidence type="ECO:0008006" key="4">
    <source>
        <dbReference type="Google" id="ProtNLM"/>
    </source>
</evidence>
<evidence type="ECO:0000313" key="2">
    <source>
        <dbReference type="EMBL" id="KRG86062.1"/>
    </source>
</evidence>